<feature type="domain" description="VWFA" evidence="2">
    <location>
        <begin position="426"/>
        <end position="608"/>
    </location>
</feature>
<dbReference type="Proteomes" id="UP001416858">
    <property type="component" value="Unassembled WGS sequence"/>
</dbReference>
<gene>
    <name evidence="3" type="ORF">Rcae01_01117</name>
</gene>
<dbReference type="Pfam" id="PF07090">
    <property type="entry name" value="GATase1_like"/>
    <property type="match status" value="1"/>
</dbReference>
<sequence>MALVVAYFFRRSLSDFPRSQRIVSMAMRLAMLLLLVLALADLTLLKETDEQFVIVLADQSLSIGDEGATKAKEFLSEAVQAKGENKLAVLRFASAAEKVQELNESGDVDAPPSEQSGPLRNDSPHEAVHETASIGEVSASGSSISHEKRKQLEGTNLAAAIEAAAGSMPPGYVPQIVLLTDGNQTAGDALAAAAQSHIPITTIPLPTLTEPEVQVAEVNVPAEVREGEPFYVNVVIQSNHEDEGLVEVFRGDHKVISETRKLKAGENRFRFQQSIQRDRLAAFSVRISGVGRDTLLDNNSDTGLVYVSGKPRVLIVESDPNLIRELAYALEDEGIQVDVRPPQGMPETLADLQNYECLMLSNVPATAITQQQMQIARTWVQELGGGIIMLGGEQSFGLGGYYKSTLEEVLPVRSDFEKEKEKPSLGMILVIDKSGSMDGDRIEMAKSASRAAVELLGRRDQVAVLAFDGDTYVISEMQPANSALKISDEISRIEAGGGTNMYPAMEMSFEMLFTTSAKLKHVILLTDGISIGGDFEGMAQQMSSAKITVSTVAVGDGSDTELLEQIARVGKGRYYFTSDPAQVPQIFAKETVTASKSAIDEQPFIPQVIRATHALADLELESAPFLLGYVMTRPKPTSEVILATESGDPLLVWWRYGLGMSAAFTSDAKSRWAAEWMTWPGYGKFWTHVVRQVMRKSDTRGIQVQMARHSEQAAVSVDAVNEVGQFINDAEVELTLINPQLQRQSLRMSQSAPGRYSSDFQLSQPGSYHMEFAVKQNGQTIYRQSRGMIRGYSDELRIRPTNETLLREVANASGGRFNPTPAELFHPTAVRANRPTPLWPWILAAAVVLLILDVALRRIDFTLFLSLPSPAKS</sequence>
<feature type="region of interest" description="Disordered" evidence="1">
    <location>
        <begin position="101"/>
        <end position="128"/>
    </location>
</feature>
<proteinExistence type="predicted"/>
<name>A0ABP9VPM9_9BACT</name>
<dbReference type="SUPFAM" id="SSF53300">
    <property type="entry name" value="vWA-like"/>
    <property type="match status" value="2"/>
</dbReference>
<evidence type="ECO:0000259" key="2">
    <source>
        <dbReference type="PROSITE" id="PS50234"/>
    </source>
</evidence>
<dbReference type="InterPro" id="IPR029062">
    <property type="entry name" value="Class_I_gatase-like"/>
</dbReference>
<dbReference type="Pfam" id="PF00092">
    <property type="entry name" value="VWA"/>
    <property type="match status" value="1"/>
</dbReference>
<dbReference type="Pfam" id="PF13768">
    <property type="entry name" value="VWA_3"/>
    <property type="match status" value="1"/>
</dbReference>
<protein>
    <recommendedName>
        <fullName evidence="2">VWFA domain-containing protein</fullName>
    </recommendedName>
</protein>
<dbReference type="InterPro" id="IPR036465">
    <property type="entry name" value="vWFA_dom_sf"/>
</dbReference>
<reference evidence="3 4" key="1">
    <citation type="submission" date="2024-02" db="EMBL/GenBank/DDBJ databases">
        <title>Rhodopirellula caenicola NBRC 110016.</title>
        <authorList>
            <person name="Ichikawa N."/>
            <person name="Katano-Makiyama Y."/>
            <person name="Hidaka K."/>
        </authorList>
    </citation>
    <scope>NUCLEOTIDE SEQUENCE [LARGE SCALE GENOMIC DNA]</scope>
    <source>
        <strain evidence="3 4">NBRC 110016</strain>
    </source>
</reference>
<dbReference type="PANTHER" id="PTHR37947">
    <property type="entry name" value="BLL2462 PROTEIN"/>
    <property type="match status" value="1"/>
</dbReference>
<comment type="caution">
    <text evidence="3">The sequence shown here is derived from an EMBL/GenBank/DDBJ whole genome shotgun (WGS) entry which is preliminary data.</text>
</comment>
<dbReference type="EMBL" id="BAABRO010000002">
    <property type="protein sequence ID" value="GAA5505672.1"/>
    <property type="molecule type" value="Genomic_DNA"/>
</dbReference>
<dbReference type="InterPro" id="IPR002035">
    <property type="entry name" value="VWF_A"/>
</dbReference>
<dbReference type="PROSITE" id="PS50234">
    <property type="entry name" value="VWFA"/>
    <property type="match status" value="1"/>
</dbReference>
<evidence type="ECO:0000313" key="4">
    <source>
        <dbReference type="Proteomes" id="UP001416858"/>
    </source>
</evidence>
<evidence type="ECO:0000313" key="3">
    <source>
        <dbReference type="EMBL" id="GAA5505672.1"/>
    </source>
</evidence>
<dbReference type="Gene3D" id="3.40.50.410">
    <property type="entry name" value="von Willebrand factor, type A domain"/>
    <property type="match status" value="1"/>
</dbReference>
<organism evidence="3 4">
    <name type="scientific">Novipirellula caenicola</name>
    <dbReference type="NCBI Taxonomy" id="1536901"/>
    <lineage>
        <taxon>Bacteria</taxon>
        <taxon>Pseudomonadati</taxon>
        <taxon>Planctomycetota</taxon>
        <taxon>Planctomycetia</taxon>
        <taxon>Pirellulales</taxon>
        <taxon>Pirellulaceae</taxon>
        <taxon>Novipirellula</taxon>
    </lineage>
</organism>
<evidence type="ECO:0000256" key="1">
    <source>
        <dbReference type="SAM" id="MobiDB-lite"/>
    </source>
</evidence>
<accession>A0ABP9VPM9</accession>
<dbReference type="PANTHER" id="PTHR37947:SF2">
    <property type="entry name" value="VON WILLEBRAND FACTOR TYPE A"/>
    <property type="match status" value="1"/>
</dbReference>
<dbReference type="Gene3D" id="3.40.50.880">
    <property type="match status" value="2"/>
</dbReference>
<keyword evidence="4" id="KW-1185">Reference proteome</keyword>
<dbReference type="SMART" id="SM00327">
    <property type="entry name" value="VWA"/>
    <property type="match status" value="2"/>
</dbReference>
<dbReference type="InterPro" id="IPR010768">
    <property type="entry name" value="GATase1-like"/>
</dbReference>
<dbReference type="SUPFAM" id="SSF52317">
    <property type="entry name" value="Class I glutamine amidotransferase-like"/>
    <property type="match status" value="1"/>
</dbReference>